<dbReference type="AlphaFoldDB" id="A0AAD6UDW0"/>
<dbReference type="Proteomes" id="UP001222325">
    <property type="component" value="Unassembled WGS sequence"/>
</dbReference>
<sequence>MLLTDSRQSLTDVDAPFTEHPHGSEELVLEPRTTDRLAVDKATNCPVLTLPPEIACEIFLDLVESQNSGSSSPSSAPLILLKVCRTWRLIALAAPFLWNRVRFALVPPADEESSESAAGLSDNWIQSLRAIPGPSTHGCSIYPCMLEPATAIDVFRPAPSQPMARDIVLD</sequence>
<evidence type="ECO:0008006" key="3">
    <source>
        <dbReference type="Google" id="ProtNLM"/>
    </source>
</evidence>
<gene>
    <name evidence="1" type="ORF">B0H15DRAFT_31719</name>
</gene>
<comment type="caution">
    <text evidence="1">The sequence shown here is derived from an EMBL/GenBank/DDBJ whole genome shotgun (WGS) entry which is preliminary data.</text>
</comment>
<name>A0AAD6UDW0_9AGAR</name>
<organism evidence="1 2">
    <name type="scientific">Mycena belliarum</name>
    <dbReference type="NCBI Taxonomy" id="1033014"/>
    <lineage>
        <taxon>Eukaryota</taxon>
        <taxon>Fungi</taxon>
        <taxon>Dikarya</taxon>
        <taxon>Basidiomycota</taxon>
        <taxon>Agaricomycotina</taxon>
        <taxon>Agaricomycetes</taxon>
        <taxon>Agaricomycetidae</taxon>
        <taxon>Agaricales</taxon>
        <taxon>Marasmiineae</taxon>
        <taxon>Mycenaceae</taxon>
        <taxon>Mycena</taxon>
    </lineage>
</organism>
<evidence type="ECO:0000313" key="1">
    <source>
        <dbReference type="EMBL" id="KAJ7097105.1"/>
    </source>
</evidence>
<protein>
    <recommendedName>
        <fullName evidence="3">F-box domain-containing protein</fullName>
    </recommendedName>
</protein>
<evidence type="ECO:0000313" key="2">
    <source>
        <dbReference type="Proteomes" id="UP001222325"/>
    </source>
</evidence>
<proteinExistence type="predicted"/>
<keyword evidence="2" id="KW-1185">Reference proteome</keyword>
<dbReference type="EMBL" id="JARJCN010000010">
    <property type="protein sequence ID" value="KAJ7097105.1"/>
    <property type="molecule type" value="Genomic_DNA"/>
</dbReference>
<dbReference type="Gene3D" id="1.20.1280.50">
    <property type="match status" value="1"/>
</dbReference>
<accession>A0AAD6UDW0</accession>
<reference evidence="1" key="1">
    <citation type="submission" date="2023-03" db="EMBL/GenBank/DDBJ databases">
        <title>Massive genome expansion in bonnet fungi (Mycena s.s.) driven by repeated elements and novel gene families across ecological guilds.</title>
        <authorList>
            <consortium name="Lawrence Berkeley National Laboratory"/>
            <person name="Harder C.B."/>
            <person name="Miyauchi S."/>
            <person name="Viragh M."/>
            <person name="Kuo A."/>
            <person name="Thoen E."/>
            <person name="Andreopoulos B."/>
            <person name="Lu D."/>
            <person name="Skrede I."/>
            <person name="Drula E."/>
            <person name="Henrissat B."/>
            <person name="Morin E."/>
            <person name="Kohler A."/>
            <person name="Barry K."/>
            <person name="LaButti K."/>
            <person name="Morin E."/>
            <person name="Salamov A."/>
            <person name="Lipzen A."/>
            <person name="Mereny Z."/>
            <person name="Hegedus B."/>
            <person name="Baldrian P."/>
            <person name="Stursova M."/>
            <person name="Weitz H."/>
            <person name="Taylor A."/>
            <person name="Grigoriev I.V."/>
            <person name="Nagy L.G."/>
            <person name="Martin F."/>
            <person name="Kauserud H."/>
        </authorList>
    </citation>
    <scope>NUCLEOTIDE SEQUENCE</scope>
    <source>
        <strain evidence="1">CBHHK173m</strain>
    </source>
</reference>